<dbReference type="GO" id="GO:0003899">
    <property type="term" value="F:DNA-directed RNA polymerase activity"/>
    <property type="evidence" value="ECO:0007669"/>
    <property type="project" value="UniProtKB-UniRule"/>
</dbReference>
<comment type="function">
    <text evidence="13">RNA polymerase that catalyzes the synthesis of short RNA molecules used as primers for DNA polymerase during DNA replication.</text>
</comment>
<dbReference type="GO" id="GO:0046872">
    <property type="term" value="F:metal ion binding"/>
    <property type="evidence" value="ECO:0007669"/>
    <property type="project" value="UniProtKB-KW"/>
</dbReference>
<evidence type="ECO:0000256" key="6">
    <source>
        <dbReference type="ARBA" id="ARBA00022705"/>
    </source>
</evidence>
<evidence type="ECO:0000256" key="10">
    <source>
        <dbReference type="ARBA" id="ARBA00023211"/>
    </source>
</evidence>
<keyword evidence="8 11" id="KW-0460">Magnesium</keyword>
<dbReference type="InterPro" id="IPR002755">
    <property type="entry name" value="DNA_primase_S"/>
</dbReference>
<keyword evidence="5 11" id="KW-0548">Nucleotidyltransferase</keyword>
<keyword evidence="2 11" id="KW-0240">DNA-directed RNA polymerase</keyword>
<dbReference type="GO" id="GO:0006269">
    <property type="term" value="P:DNA replication, synthesis of primer"/>
    <property type="evidence" value="ECO:0007669"/>
    <property type="project" value="UniProtKB-UniRule"/>
</dbReference>
<dbReference type="KEGG" id="mou:OU421_10140"/>
<dbReference type="GO" id="GO:0000428">
    <property type="term" value="C:DNA-directed RNA polymerase complex"/>
    <property type="evidence" value="ECO:0007669"/>
    <property type="project" value="UniProtKB-KW"/>
</dbReference>
<evidence type="ECO:0000256" key="13">
    <source>
        <dbReference type="RuleBase" id="RU004224"/>
    </source>
</evidence>
<dbReference type="GO" id="GO:1990077">
    <property type="term" value="C:primosome complex"/>
    <property type="evidence" value="ECO:0007669"/>
    <property type="project" value="UniProtKB-KW"/>
</dbReference>
<comment type="cofactor">
    <cofactor evidence="11">
        <name>Mg(2+)</name>
        <dbReference type="ChEBI" id="CHEBI:18420"/>
    </cofactor>
    <cofactor evidence="11">
        <name>Mn(2+)</name>
        <dbReference type="ChEBI" id="CHEBI:29035"/>
    </cofactor>
</comment>
<evidence type="ECO:0000256" key="7">
    <source>
        <dbReference type="ARBA" id="ARBA00022723"/>
    </source>
</evidence>
<reference evidence="14" key="1">
    <citation type="submission" date="2022-11" db="EMBL/GenBank/DDBJ databases">
        <title>Complete genome sequence of Methanogenium organophilum DSM 3596.</title>
        <authorList>
            <person name="Chen S.-C."/>
            <person name="Lai S.-J."/>
            <person name="You Y.-T."/>
        </authorList>
    </citation>
    <scope>NUCLEOTIDE SEQUENCE</scope>
    <source>
        <strain evidence="14">DSM 3596</strain>
    </source>
</reference>
<evidence type="ECO:0000256" key="4">
    <source>
        <dbReference type="ARBA" id="ARBA00022679"/>
    </source>
</evidence>
<accession>A0A9X9T7K0</accession>
<dbReference type="Proteomes" id="UP001163096">
    <property type="component" value="Chromosome"/>
</dbReference>
<sequence length="383" mass="43078">MNPATREYIRQKFAAYYAHAQVFVPPSLREREWGFIPFDETSKFSMRRHMAFQSREELASYVRATVPRHMYFSTAYYELPSAPTMNDKNWVGADLIFDLDADHIVQKVSYDVMLTRVKEETLKLIDMLTDELGFSKRSLALVFSGGRGYHIHIRDIECREWGSSQRRELVDYVCAIGIDSGFMLTSHQGGVGGWPARYRSSLREELQRIRDMGAHDGVKYLSSLRGVGEGSARSLFDEIDAVIASVNDLSSQVVLMKNNALRALTGEDYEPMKQLLRSQAALTDEPVTTDIKRLIRAPGSLHGGSGFRVTELASVADLERFDPLVDAVVDFGGNMVSVECPFPLTMPMMGQEYTIEKGVNRVPEELAVFLCCRGIGEITAPDF</sequence>
<name>A0A9X9T7K0_METOG</name>
<dbReference type="AlphaFoldDB" id="A0A9X9T7K0"/>
<dbReference type="NCBIfam" id="TIGR00335">
    <property type="entry name" value="primase_sml"/>
    <property type="match status" value="1"/>
</dbReference>
<keyword evidence="6 11" id="KW-0235">DNA replication</keyword>
<keyword evidence="7 11" id="KW-0479">Metal-binding</keyword>
<comment type="subunit">
    <text evidence="11">Heterodimer of a small subunit (PriS) and a large subunit (PriL).</text>
</comment>
<keyword evidence="3 11" id="KW-0639">Primosome</keyword>
<evidence type="ECO:0000256" key="5">
    <source>
        <dbReference type="ARBA" id="ARBA00022695"/>
    </source>
</evidence>
<feature type="active site" evidence="11">
    <location>
        <position position="100"/>
    </location>
</feature>
<proteinExistence type="inferred from homology"/>
<dbReference type="SUPFAM" id="SSF56747">
    <property type="entry name" value="Prim-pol domain"/>
    <property type="match status" value="1"/>
</dbReference>
<dbReference type="HAMAP" id="MF_00700">
    <property type="entry name" value="DNA_primase_sml_arc"/>
    <property type="match status" value="1"/>
</dbReference>
<dbReference type="RefSeq" id="WP_268185980.1">
    <property type="nucleotide sequence ID" value="NZ_CP113361.1"/>
</dbReference>
<keyword evidence="4 11" id="KW-0808">Transferase</keyword>
<keyword evidence="10 11" id="KW-0464">Manganese</keyword>
<evidence type="ECO:0000256" key="8">
    <source>
        <dbReference type="ARBA" id="ARBA00022842"/>
    </source>
</evidence>
<dbReference type="EMBL" id="CP113361">
    <property type="protein sequence ID" value="WAI00775.1"/>
    <property type="molecule type" value="Genomic_DNA"/>
</dbReference>
<organism evidence="14 15">
    <name type="scientific">Methanogenium organophilum</name>
    <dbReference type="NCBI Taxonomy" id="2199"/>
    <lineage>
        <taxon>Archaea</taxon>
        <taxon>Methanobacteriati</taxon>
        <taxon>Methanobacteriota</taxon>
        <taxon>Stenosarchaea group</taxon>
        <taxon>Methanomicrobia</taxon>
        <taxon>Methanomicrobiales</taxon>
        <taxon>Methanomicrobiaceae</taxon>
        <taxon>Methanogenium</taxon>
    </lineage>
</organism>
<comment type="function">
    <text evidence="11">Catalytic subunit of DNA primase, an RNA polymerase that catalyzes the synthesis of short RNA molecules used as primers for DNA polymerase during DNA replication. The small subunit contains the primase catalytic core and has DNA synthesis activity on its own. Binding to the large subunit stabilizes and modulates the activity, increasing the rate of DNA synthesis while decreasing the length of the DNA fragments, and conferring RNA synthesis capability. The DNA polymerase activity may enable DNA primase to also catalyze primer extension after primer synthesis. May also play a role in DNA repair.</text>
</comment>
<keyword evidence="9 11" id="KW-0804">Transcription</keyword>
<comment type="similarity">
    <text evidence="1 11 12">Belongs to the eukaryotic-type primase small subunit family.</text>
</comment>
<keyword evidence="15" id="KW-1185">Reference proteome</keyword>
<dbReference type="InterPro" id="IPR014052">
    <property type="entry name" value="DNA_primase_ssu_euk/arc"/>
</dbReference>
<protein>
    <recommendedName>
        <fullName evidence="11">DNA primase small subunit PriS</fullName>
        <ecNumber evidence="11">2.7.7.-</ecNumber>
    </recommendedName>
</protein>
<evidence type="ECO:0000256" key="9">
    <source>
        <dbReference type="ARBA" id="ARBA00023163"/>
    </source>
</evidence>
<gene>
    <name evidence="11 14" type="primary">priS</name>
    <name evidence="14" type="ORF">OU421_10140</name>
</gene>
<dbReference type="PANTHER" id="PTHR10536">
    <property type="entry name" value="DNA PRIMASE SMALL SUBUNIT"/>
    <property type="match status" value="1"/>
</dbReference>
<dbReference type="Pfam" id="PF01896">
    <property type="entry name" value="DNA_primase_S"/>
    <property type="match status" value="1"/>
</dbReference>
<evidence type="ECO:0000313" key="15">
    <source>
        <dbReference type="Proteomes" id="UP001163096"/>
    </source>
</evidence>
<feature type="active site" evidence="11">
    <location>
        <position position="284"/>
    </location>
</feature>
<evidence type="ECO:0000256" key="12">
    <source>
        <dbReference type="RuleBase" id="RU003514"/>
    </source>
</evidence>
<feature type="active site" evidence="11">
    <location>
        <position position="98"/>
    </location>
</feature>
<dbReference type="InterPro" id="IPR023639">
    <property type="entry name" value="DNA_primase_ssu_PriS"/>
</dbReference>
<dbReference type="Gene3D" id="3.90.920.10">
    <property type="entry name" value="DNA primase, PRIM domain"/>
    <property type="match status" value="1"/>
</dbReference>
<evidence type="ECO:0000256" key="11">
    <source>
        <dbReference type="HAMAP-Rule" id="MF_00700"/>
    </source>
</evidence>
<evidence type="ECO:0000313" key="14">
    <source>
        <dbReference type="EMBL" id="WAI00775.1"/>
    </source>
</evidence>
<dbReference type="EC" id="2.7.7.-" evidence="11"/>
<evidence type="ECO:0000256" key="3">
    <source>
        <dbReference type="ARBA" id="ARBA00022515"/>
    </source>
</evidence>
<dbReference type="GeneID" id="76835464"/>
<evidence type="ECO:0000256" key="1">
    <source>
        <dbReference type="ARBA" id="ARBA00009762"/>
    </source>
</evidence>
<dbReference type="CDD" id="cd04860">
    <property type="entry name" value="AE_Prim_S"/>
    <property type="match status" value="1"/>
</dbReference>
<evidence type="ECO:0000256" key="2">
    <source>
        <dbReference type="ARBA" id="ARBA00022478"/>
    </source>
</evidence>